<dbReference type="Proteomes" id="UP000020218">
    <property type="component" value="Unassembled WGS sequence"/>
</dbReference>
<keyword evidence="1" id="KW-0812">Transmembrane</keyword>
<keyword evidence="1" id="KW-0472">Membrane</keyword>
<keyword evidence="3" id="KW-1185">Reference proteome</keyword>
<sequence length="44" mass="4697">MSESIPLLGAGFTLVVMVAFLSSPGIGIAIEWLARHRQETRPGS</sequence>
<name>A0A011MYX6_9PROT</name>
<evidence type="ECO:0000313" key="3">
    <source>
        <dbReference type="Proteomes" id="UP000020218"/>
    </source>
</evidence>
<organism evidence="2 3">
    <name type="scientific">Candidatus Accumulibacter adjunctus</name>
    <dbReference type="NCBI Taxonomy" id="1454001"/>
    <lineage>
        <taxon>Bacteria</taxon>
        <taxon>Pseudomonadati</taxon>
        <taxon>Pseudomonadota</taxon>
        <taxon>Betaproteobacteria</taxon>
        <taxon>Candidatus Accumulibacter</taxon>
    </lineage>
</organism>
<evidence type="ECO:0000313" key="2">
    <source>
        <dbReference type="EMBL" id="EXI67791.1"/>
    </source>
</evidence>
<evidence type="ECO:0000256" key="1">
    <source>
        <dbReference type="SAM" id="Phobius"/>
    </source>
</evidence>
<protein>
    <submittedName>
        <fullName evidence="2">Uncharacterized protein</fullName>
    </submittedName>
</protein>
<keyword evidence="1" id="KW-1133">Transmembrane helix</keyword>
<dbReference type="AlphaFoldDB" id="A0A011MYX6"/>
<gene>
    <name evidence="2" type="ORF">AW08_01732</name>
</gene>
<reference evidence="2" key="1">
    <citation type="submission" date="2014-02" db="EMBL/GenBank/DDBJ databases">
        <title>Expanding our view of genomic diversity in Candidatus Accumulibacter clades.</title>
        <authorList>
            <person name="Skennerton C.T."/>
            <person name="Barr J.J."/>
            <person name="Slater F.R."/>
            <person name="Bond P.L."/>
            <person name="Tyson G.W."/>
        </authorList>
    </citation>
    <scope>NUCLEOTIDE SEQUENCE [LARGE SCALE GENOMIC DNA]</scope>
</reference>
<accession>A0A011MYX6</accession>
<dbReference type="EMBL" id="JFAX01000008">
    <property type="protein sequence ID" value="EXI67791.1"/>
    <property type="molecule type" value="Genomic_DNA"/>
</dbReference>
<proteinExistence type="predicted"/>
<dbReference type="PATRIC" id="fig|1454001.3.peg.1761"/>
<comment type="caution">
    <text evidence="2">The sequence shown here is derived from an EMBL/GenBank/DDBJ whole genome shotgun (WGS) entry which is preliminary data.</text>
</comment>
<feature type="transmembrane region" description="Helical" evidence="1">
    <location>
        <begin position="12"/>
        <end position="34"/>
    </location>
</feature>